<evidence type="ECO:0000256" key="3">
    <source>
        <dbReference type="ARBA" id="ARBA00037342"/>
    </source>
</evidence>
<dbReference type="Pfam" id="PF13621">
    <property type="entry name" value="Cupin_8"/>
    <property type="match status" value="1"/>
</dbReference>
<dbReference type="InterPro" id="IPR041667">
    <property type="entry name" value="Cupin_8"/>
</dbReference>
<comment type="subcellular location">
    <subcellularLocation>
        <location evidence="1">Cytoplasm</location>
    </subcellularLocation>
</comment>
<keyword evidence="4" id="KW-0472">Membrane</keyword>
<organism evidence="6">
    <name type="scientific">Marseillevirus LCMAC201</name>
    <dbReference type="NCBI Taxonomy" id="2506605"/>
    <lineage>
        <taxon>Viruses</taxon>
        <taxon>Varidnaviria</taxon>
        <taxon>Bamfordvirae</taxon>
        <taxon>Nucleocytoviricota</taxon>
        <taxon>Megaviricetes</taxon>
        <taxon>Pimascovirales</taxon>
        <taxon>Pimascovirales incertae sedis</taxon>
        <taxon>Marseilleviridae</taxon>
    </lineage>
</organism>
<protein>
    <submittedName>
        <fullName evidence="6">Cupin-like domain protein</fullName>
    </submittedName>
</protein>
<dbReference type="InterPro" id="IPR003347">
    <property type="entry name" value="JmjC_dom"/>
</dbReference>
<dbReference type="PROSITE" id="PS51184">
    <property type="entry name" value="JMJC"/>
    <property type="match status" value="1"/>
</dbReference>
<proteinExistence type="predicted"/>
<gene>
    <name evidence="6" type="ORF">LCMAC201_04540</name>
</gene>
<keyword evidence="4" id="KW-1133">Transmembrane helix</keyword>
<evidence type="ECO:0000256" key="2">
    <source>
        <dbReference type="ARBA" id="ARBA00022490"/>
    </source>
</evidence>
<dbReference type="SUPFAM" id="SSF51197">
    <property type="entry name" value="Clavaminate synthase-like"/>
    <property type="match status" value="1"/>
</dbReference>
<evidence type="ECO:0000256" key="4">
    <source>
        <dbReference type="SAM" id="Phobius"/>
    </source>
</evidence>
<comment type="function">
    <text evidence="3">May play a role in cellular stress response.</text>
</comment>
<evidence type="ECO:0000259" key="5">
    <source>
        <dbReference type="PROSITE" id="PS51184"/>
    </source>
</evidence>
<dbReference type="Gene3D" id="2.60.120.650">
    <property type="entry name" value="Cupin"/>
    <property type="match status" value="1"/>
</dbReference>
<dbReference type="PANTHER" id="PTHR12461:SF43">
    <property type="entry name" value="HSPB1-ASSOCIATED PROTEIN 1"/>
    <property type="match status" value="1"/>
</dbReference>
<name>A0A481YWA3_9VIRU</name>
<feature type="transmembrane region" description="Helical" evidence="4">
    <location>
        <begin position="6"/>
        <end position="25"/>
    </location>
</feature>
<dbReference type="CDD" id="cd02208">
    <property type="entry name" value="cupin_RmlC-like"/>
    <property type="match status" value="1"/>
</dbReference>
<accession>A0A481YWA3</accession>
<sequence>MIVTLVLLSLLYIKNITYFVLYALFYKCSGAHNKPTSDTKYHPTLEHQNNVFYKLLRRFEDNDLYNDETFWSTDACTANTIPLTSLSAENANPEMFQFMTNGKKHPLVIRKFIKDTKAVKEWCPDYFTKYSDVTLLTLKRSNQFKNQNAYTDFTKKLDCDYLTLGDSIKNMRAGVGSYYVNNVTEIFQKCPELVQDLELQKIQGIDNAINPETWLKINMFMGGPGTGSSLHCAVGGNFFFNVHGRKRWILIHPKYSKYLKSTPAKDFSFAISGRDMENPDGILQRIPKYEVILEPGDLLYVAPWWWHYVKNESDFTIACAVRDHTVYRQSFTNNSMFMLLSPYLYSLHPWILKILGLVKGRQFLLTKSMKSDKYIMDHLTGDIKGRQLEM</sequence>
<evidence type="ECO:0000313" key="6">
    <source>
        <dbReference type="EMBL" id="QBK87543.1"/>
    </source>
</evidence>
<feature type="domain" description="JmjC" evidence="5">
    <location>
        <begin position="172"/>
        <end position="340"/>
    </location>
</feature>
<reference evidence="6" key="1">
    <citation type="journal article" date="2019" name="MBio">
        <title>Virus Genomes from Deep Sea Sediments Expand the Ocean Megavirome and Support Independent Origins of Viral Gigantism.</title>
        <authorList>
            <person name="Backstrom D."/>
            <person name="Yutin N."/>
            <person name="Jorgensen S.L."/>
            <person name="Dharamshi J."/>
            <person name="Homa F."/>
            <person name="Zaremba-Niedwiedzka K."/>
            <person name="Spang A."/>
            <person name="Wolf Y.I."/>
            <person name="Koonin E.V."/>
            <person name="Ettema T.J."/>
        </authorList>
    </citation>
    <scope>NUCLEOTIDE SEQUENCE</scope>
</reference>
<keyword evidence="4" id="KW-0812">Transmembrane</keyword>
<dbReference type="PANTHER" id="PTHR12461">
    <property type="entry name" value="HYPOXIA-INDUCIBLE FACTOR 1 ALPHA INHIBITOR-RELATED"/>
    <property type="match status" value="1"/>
</dbReference>
<evidence type="ECO:0000256" key="1">
    <source>
        <dbReference type="ARBA" id="ARBA00004496"/>
    </source>
</evidence>
<dbReference type="SMART" id="SM00558">
    <property type="entry name" value="JmjC"/>
    <property type="match status" value="1"/>
</dbReference>
<dbReference type="EMBL" id="MK500357">
    <property type="protein sequence ID" value="QBK87543.1"/>
    <property type="molecule type" value="Genomic_DNA"/>
</dbReference>
<keyword evidence="2" id="KW-0963">Cytoplasm</keyword>